<dbReference type="EMBL" id="PVNP01000137">
    <property type="protein sequence ID" value="PRO73225.1"/>
    <property type="molecule type" value="Genomic_DNA"/>
</dbReference>
<accession>A0A2S9V9P6</accession>
<dbReference type="AlphaFoldDB" id="A0A2S9V9P6"/>
<proteinExistence type="predicted"/>
<evidence type="ECO:0000313" key="1">
    <source>
        <dbReference type="EMBL" id="PRO73189.1"/>
    </source>
</evidence>
<dbReference type="RefSeq" id="WP_020745568.1">
    <property type="nucleotide sequence ID" value="NZ_PVNP01000121.1"/>
</dbReference>
<dbReference type="OrthoDB" id="9978434at2"/>
<dbReference type="Proteomes" id="UP000238949">
    <property type="component" value="Unassembled WGS sequence"/>
</dbReference>
<sequence>MDNTFLDLPMDDEDCLLPLQSASISCRIAVGPDKDKIVLALQTLPEKDDDNYGHLAQIGGFSLLVREFADSHESEKLERLCRYMYWSKPDILV</sequence>
<evidence type="ECO:0000313" key="3">
    <source>
        <dbReference type="EMBL" id="PRO73365.1"/>
    </source>
</evidence>
<reference evidence="1" key="1">
    <citation type="journal article" date="2018" name="Int. J. Syst. Evol. Microbiol.">
        <title>Alteromonas alba sp. nov., a marine bacterium isolated from the seawater of the West Pacific Ocean.</title>
        <authorList>
            <person name="Sun C."/>
            <person name="Wu Y.-H."/>
            <person name="Xamxidin M."/>
            <person name="Cheng H."/>
            <person name="Xu X.-W."/>
        </authorList>
    </citation>
    <scope>NUCLEOTIDE SEQUENCE [LARGE SCALE GENOMIC DNA]</scope>
    <source>
        <strain evidence="1">190</strain>
    </source>
</reference>
<organism evidence="1 4">
    <name type="scientific">Alteromonas alba</name>
    <dbReference type="NCBI Taxonomy" id="2079529"/>
    <lineage>
        <taxon>Bacteria</taxon>
        <taxon>Pseudomonadati</taxon>
        <taxon>Pseudomonadota</taxon>
        <taxon>Gammaproteobacteria</taxon>
        <taxon>Alteromonadales</taxon>
        <taxon>Alteromonadaceae</taxon>
        <taxon>Alteromonas/Salinimonas group</taxon>
        <taxon>Alteromonas</taxon>
    </lineage>
</organism>
<protein>
    <submittedName>
        <fullName evidence="1">Uncharacterized protein</fullName>
    </submittedName>
</protein>
<dbReference type="EMBL" id="PVNP01000121">
    <property type="protein sequence ID" value="PRO73365.1"/>
    <property type="molecule type" value="Genomic_DNA"/>
</dbReference>
<gene>
    <name evidence="3" type="ORF">C6Y40_11850</name>
    <name evidence="2" type="ORF">C6Y40_12620</name>
    <name evidence="1" type="ORF">C6Y40_12805</name>
</gene>
<evidence type="ECO:0000313" key="2">
    <source>
        <dbReference type="EMBL" id="PRO73225.1"/>
    </source>
</evidence>
<comment type="caution">
    <text evidence="1">The sequence shown here is derived from an EMBL/GenBank/DDBJ whole genome shotgun (WGS) entry which is preliminary data.</text>
</comment>
<reference evidence="4" key="2">
    <citation type="journal article" date="2020" name="Int. J. Syst. Evol. Microbiol.">
        <title>Alteromonas alba sp. nov., a marine bacterium isolated from the seawater of the West Pacific Ocean.</title>
        <authorList>
            <person name="Sun C."/>
            <person name="Wu Y.-H."/>
            <person name="Xamxidin M."/>
            <person name="Cheng H."/>
            <person name="Xu X.-W."/>
        </authorList>
    </citation>
    <scope>NUCLEOTIDE SEQUENCE [LARGE SCALE GENOMIC DNA]</scope>
    <source>
        <strain evidence="4">190</strain>
    </source>
</reference>
<keyword evidence="4" id="KW-1185">Reference proteome</keyword>
<name>A0A2S9V9P6_9ALTE</name>
<dbReference type="EMBL" id="PVNP01000141">
    <property type="protein sequence ID" value="PRO73189.1"/>
    <property type="molecule type" value="Genomic_DNA"/>
</dbReference>
<evidence type="ECO:0000313" key="4">
    <source>
        <dbReference type="Proteomes" id="UP000238949"/>
    </source>
</evidence>